<evidence type="ECO:0000313" key="1">
    <source>
        <dbReference type="EMBL" id="OOM11688.1"/>
    </source>
</evidence>
<dbReference type="Gene3D" id="2.30.110.50">
    <property type="match status" value="1"/>
</dbReference>
<gene>
    <name evidence="1" type="ORF">CLOSAC_21150</name>
</gene>
<comment type="caution">
    <text evidence="1">The sequence shown here is derived from an EMBL/GenBank/DDBJ whole genome shotgun (WGS) entry which is preliminary data.</text>
</comment>
<dbReference type="SUPFAM" id="SSF69279">
    <property type="entry name" value="Phage tail proteins"/>
    <property type="match status" value="1"/>
</dbReference>
<sequence length="474" mass="53096">MSEEYVYAQGDIIVEPYKFQKITKLKVVNELNEHSKLCISGIISDENIDKYVESAGAQDTINVSLKDDEENETVLFNGFVTKIGIKAKNDVRTLEIEGLSKTFLMDIRKFSGSYQDENLTFNDIFKQKNSGYGDVVMIDNATDGAKINEFIVQYKETDWEFLKRQASYFNAALVPECRMTGIKYSIGGAGENKVYDIDEFNYSIEKDLQEYKLRDSNEAYALSDLNLVSYEITTNKLMKLYNKVNFKGRQLLVYRVETELKGGIITSNYVLKDENGMKVKRVYNDKMIGISLQGRVLDTQKDRVKVSLEIDGSPTERDGARWFEFATIFSQPDGTGWYCMPEIEDVVRLYFPDNEEKNAYVVSSMHYEGIDDSKRSDPSVKSLSTKYGKEIVMSPGSVEIIGNGNLLMRLSDDGGIEVNSDKSIVMNAGGDVSINGGGKVTIQGDAGINLTQAGANMTIQDDVIMNGGKVNIQS</sequence>
<dbReference type="EMBL" id="LZYZ01000004">
    <property type="protein sequence ID" value="OOM11688.1"/>
    <property type="molecule type" value="Genomic_DNA"/>
</dbReference>
<dbReference type="RefSeq" id="WP_077865396.1">
    <property type="nucleotide sequence ID" value="NZ_LZYZ01000004.1"/>
</dbReference>
<organism evidence="1 2">
    <name type="scientific">Clostridium saccharobutylicum</name>
    <dbReference type="NCBI Taxonomy" id="169679"/>
    <lineage>
        <taxon>Bacteria</taxon>
        <taxon>Bacillati</taxon>
        <taxon>Bacillota</taxon>
        <taxon>Clostridia</taxon>
        <taxon>Eubacteriales</taxon>
        <taxon>Clostridiaceae</taxon>
        <taxon>Clostridium</taxon>
    </lineage>
</organism>
<dbReference type="AlphaFoldDB" id="A0A1S8N5N4"/>
<dbReference type="Proteomes" id="UP000191154">
    <property type="component" value="Unassembled WGS sequence"/>
</dbReference>
<evidence type="ECO:0000313" key="2">
    <source>
        <dbReference type="Proteomes" id="UP000191154"/>
    </source>
</evidence>
<protein>
    <submittedName>
        <fullName evidence="1">Phage late control protein Gpd</fullName>
    </submittedName>
</protein>
<accession>A0A1S8N5N4</accession>
<reference evidence="1 2" key="1">
    <citation type="submission" date="2016-05" db="EMBL/GenBank/DDBJ databases">
        <title>Microbial solvent formation.</title>
        <authorList>
            <person name="Poehlein A."/>
            <person name="Montoya Solano J.D."/>
            <person name="Flitsch S."/>
            <person name="Krabben P."/>
            <person name="Duerre P."/>
            <person name="Daniel R."/>
        </authorList>
    </citation>
    <scope>NUCLEOTIDE SEQUENCE [LARGE SCALE GENOMIC DNA]</scope>
    <source>
        <strain evidence="1 2">L1-8</strain>
    </source>
</reference>
<name>A0A1S8N5N4_CLOSA</name>
<dbReference type="STRING" id="169679.CSACC_08060"/>
<dbReference type="Gene3D" id="3.55.50.10">
    <property type="entry name" value="Baseplate protein-like domains"/>
    <property type="match status" value="1"/>
</dbReference>
<proteinExistence type="predicted"/>